<keyword evidence="3" id="KW-0964">Secreted</keyword>
<evidence type="ECO:0000256" key="5">
    <source>
        <dbReference type="ARBA" id="ARBA00022729"/>
    </source>
</evidence>
<evidence type="ECO:0000256" key="6">
    <source>
        <dbReference type="ARBA" id="ARBA00022837"/>
    </source>
</evidence>
<protein>
    <recommendedName>
        <fullName evidence="10">DUF1565 domain-containing protein</fullName>
    </recommendedName>
</protein>
<keyword evidence="12" id="KW-1185">Reference proteome</keyword>
<dbReference type="InterPro" id="IPR052052">
    <property type="entry name" value="Polysaccharide_Lyase_9"/>
</dbReference>
<dbReference type="Proteomes" id="UP001501475">
    <property type="component" value="Unassembled WGS sequence"/>
</dbReference>
<accession>A0ABP4XFT7</accession>
<dbReference type="InterPro" id="IPR011050">
    <property type="entry name" value="Pectin_lyase_fold/virulence"/>
</dbReference>
<comment type="similarity">
    <text evidence="8">Belongs to the polysaccharide lyase 9 family.</text>
</comment>
<evidence type="ECO:0000256" key="3">
    <source>
        <dbReference type="ARBA" id="ARBA00022525"/>
    </source>
</evidence>
<keyword evidence="5 9" id="KW-0732">Signal</keyword>
<comment type="caution">
    <text evidence="11">The sequence shown here is derived from an EMBL/GenBank/DDBJ whole genome shotgun (WGS) entry which is preliminary data.</text>
</comment>
<evidence type="ECO:0000256" key="8">
    <source>
        <dbReference type="ARBA" id="ARBA00038263"/>
    </source>
</evidence>
<dbReference type="Pfam" id="PF07602">
    <property type="entry name" value="DUF1565"/>
    <property type="match status" value="1"/>
</dbReference>
<evidence type="ECO:0000313" key="11">
    <source>
        <dbReference type="EMBL" id="GAA1776182.1"/>
    </source>
</evidence>
<keyword evidence="6" id="KW-0106">Calcium</keyword>
<dbReference type="PANTHER" id="PTHR40088:SF1">
    <property type="entry name" value="PECTATE LYASE PEL9"/>
    <property type="match status" value="1"/>
</dbReference>
<evidence type="ECO:0000256" key="2">
    <source>
        <dbReference type="ARBA" id="ARBA00004613"/>
    </source>
</evidence>
<dbReference type="Gene3D" id="2.160.20.10">
    <property type="entry name" value="Single-stranded right-handed beta-helix, Pectin lyase-like"/>
    <property type="match status" value="2"/>
</dbReference>
<name>A0ABP4XFT7_9MICO</name>
<gene>
    <name evidence="11" type="ORF">GCM10009810_36550</name>
</gene>
<feature type="signal peptide" evidence="9">
    <location>
        <begin position="1"/>
        <end position="21"/>
    </location>
</feature>
<keyword evidence="4" id="KW-0479">Metal-binding</keyword>
<dbReference type="PANTHER" id="PTHR40088">
    <property type="entry name" value="PECTATE LYASE (EUROFUNG)"/>
    <property type="match status" value="1"/>
</dbReference>
<evidence type="ECO:0000256" key="4">
    <source>
        <dbReference type="ARBA" id="ARBA00022723"/>
    </source>
</evidence>
<keyword evidence="7" id="KW-0456">Lyase</keyword>
<reference evidence="12" key="1">
    <citation type="journal article" date="2019" name="Int. J. Syst. Evol. Microbiol.">
        <title>The Global Catalogue of Microorganisms (GCM) 10K type strain sequencing project: providing services to taxonomists for standard genome sequencing and annotation.</title>
        <authorList>
            <consortium name="The Broad Institute Genomics Platform"/>
            <consortium name="The Broad Institute Genome Sequencing Center for Infectious Disease"/>
            <person name="Wu L."/>
            <person name="Ma J."/>
        </authorList>
    </citation>
    <scope>NUCLEOTIDE SEQUENCE [LARGE SCALE GENOMIC DNA]</scope>
    <source>
        <strain evidence="12">JCM 15591</strain>
    </source>
</reference>
<dbReference type="InterPro" id="IPR011459">
    <property type="entry name" value="DUF1565"/>
</dbReference>
<feature type="domain" description="DUF1565" evidence="10">
    <location>
        <begin position="37"/>
        <end position="77"/>
    </location>
</feature>
<organism evidence="11 12">
    <name type="scientific">Nostocoides vanveenii</name>
    <dbReference type="NCBI Taxonomy" id="330835"/>
    <lineage>
        <taxon>Bacteria</taxon>
        <taxon>Bacillati</taxon>
        <taxon>Actinomycetota</taxon>
        <taxon>Actinomycetes</taxon>
        <taxon>Micrococcales</taxon>
        <taxon>Intrasporangiaceae</taxon>
        <taxon>Nostocoides</taxon>
    </lineage>
</organism>
<evidence type="ECO:0000313" key="12">
    <source>
        <dbReference type="Proteomes" id="UP001501475"/>
    </source>
</evidence>
<dbReference type="EMBL" id="BAAAPN010000105">
    <property type="protein sequence ID" value="GAA1776182.1"/>
    <property type="molecule type" value="Genomic_DNA"/>
</dbReference>
<proteinExistence type="inferred from homology"/>
<dbReference type="SUPFAM" id="SSF51126">
    <property type="entry name" value="Pectin lyase-like"/>
    <property type="match status" value="1"/>
</dbReference>
<comment type="cofactor">
    <cofactor evidence="1">
        <name>Ca(2+)</name>
        <dbReference type="ChEBI" id="CHEBI:29108"/>
    </cofactor>
</comment>
<evidence type="ECO:0000256" key="7">
    <source>
        <dbReference type="ARBA" id="ARBA00023239"/>
    </source>
</evidence>
<dbReference type="InterPro" id="IPR012334">
    <property type="entry name" value="Pectin_lyas_fold"/>
</dbReference>
<evidence type="ECO:0000256" key="1">
    <source>
        <dbReference type="ARBA" id="ARBA00001913"/>
    </source>
</evidence>
<sequence length="428" mass="44758">MRPLTGLACSVLVGGLGVAYAAAPAAAGGATLDVATTGSDANSGTADAPLRTVQEAIDRATPGTTIRLHKGTYSQELKIRSSGSAGAPITVTAAGDGPVTVTSAQAPDGCGARQPSSRRTINVSGGADYWTFTGMTIVNGVYINGEGGGKTYAWHAGLAKKGQWEPRRKVPGTSKNDPVAAKGAVPYLANLLHADLDPSEHIEFIGNTMTGRGIYATLANYGVVKDNTITNILCGTGPGVWVMNFSNFWEVSGNDISKIAASTWKHYMQEGIRFGSAANYNRIVGNTVHDLPGDGRAFNTDVDGSFNLFQNNIATNVAIGFNDQMSGWGNTWVGNRASKYRTYCFGFRLKDATLRTPSLNSSTNMSTISNNTCSSPVSGAPALGIGAVMKSSFNANTFPKVMLGTYVPGYWAKQGNTWNGSSKPPAEG</sequence>
<comment type="subcellular location">
    <subcellularLocation>
        <location evidence="2">Secreted</location>
    </subcellularLocation>
</comment>
<feature type="chain" id="PRO_5045863903" description="DUF1565 domain-containing protein" evidence="9">
    <location>
        <begin position="22"/>
        <end position="428"/>
    </location>
</feature>
<evidence type="ECO:0000256" key="9">
    <source>
        <dbReference type="SAM" id="SignalP"/>
    </source>
</evidence>
<evidence type="ECO:0000259" key="10">
    <source>
        <dbReference type="Pfam" id="PF07602"/>
    </source>
</evidence>